<feature type="signal peptide" evidence="1">
    <location>
        <begin position="1"/>
        <end position="23"/>
    </location>
</feature>
<evidence type="ECO:0000256" key="1">
    <source>
        <dbReference type="SAM" id="SignalP"/>
    </source>
</evidence>
<accession>A0A1I1XPH0</accession>
<evidence type="ECO:0000313" key="3">
    <source>
        <dbReference type="Proteomes" id="UP000199323"/>
    </source>
</evidence>
<gene>
    <name evidence="2" type="ORF">SAMN05216251_101413</name>
</gene>
<reference evidence="2 3" key="1">
    <citation type="submission" date="2016-10" db="EMBL/GenBank/DDBJ databases">
        <authorList>
            <person name="de Groot N.N."/>
        </authorList>
    </citation>
    <scope>NUCLEOTIDE SEQUENCE [LARGE SCALE GENOMIC DNA]</scope>
    <source>
        <strain evidence="2 3">CGMCC 4.3510</strain>
    </source>
</reference>
<evidence type="ECO:0000313" key="2">
    <source>
        <dbReference type="EMBL" id="SFE07450.1"/>
    </source>
</evidence>
<evidence type="ECO:0008006" key="4">
    <source>
        <dbReference type="Google" id="ProtNLM"/>
    </source>
</evidence>
<keyword evidence="1" id="KW-0732">Signal</keyword>
<dbReference type="RefSeq" id="WP_093711539.1">
    <property type="nucleotide sequence ID" value="NZ_FONG01000001.1"/>
</dbReference>
<protein>
    <recommendedName>
        <fullName evidence="4">Peptidase inhibitor family I36</fullName>
    </recommendedName>
</protein>
<feature type="chain" id="PRO_5039069991" description="Peptidase inhibitor family I36" evidence="1">
    <location>
        <begin position="24"/>
        <end position="124"/>
    </location>
</feature>
<name>A0A1I1XPH0_9ACTN</name>
<proteinExistence type="predicted"/>
<sequence>MGKVMRGVAALALSVAAVGTVGAADAGAATAAGSVHGCPSGAVCIYPGFDWNNDRPSFVYWSYGAHNLVNQTGVHEVLNNQYGGAGMRLWSGYNGTGSVIDSLAAGSGWVYDLGPVNSITLDRP</sequence>
<organism evidence="2 3">
    <name type="scientific">Actinacidiphila alni</name>
    <dbReference type="NCBI Taxonomy" id="380248"/>
    <lineage>
        <taxon>Bacteria</taxon>
        <taxon>Bacillati</taxon>
        <taxon>Actinomycetota</taxon>
        <taxon>Actinomycetes</taxon>
        <taxon>Kitasatosporales</taxon>
        <taxon>Streptomycetaceae</taxon>
        <taxon>Actinacidiphila</taxon>
    </lineage>
</organism>
<dbReference type="AlphaFoldDB" id="A0A1I1XPH0"/>
<dbReference type="OrthoDB" id="4325857at2"/>
<keyword evidence="3" id="KW-1185">Reference proteome</keyword>
<dbReference type="EMBL" id="FONG01000001">
    <property type="protein sequence ID" value="SFE07450.1"/>
    <property type="molecule type" value="Genomic_DNA"/>
</dbReference>
<dbReference type="Proteomes" id="UP000199323">
    <property type="component" value="Unassembled WGS sequence"/>
</dbReference>